<dbReference type="PANTHER" id="PTHR23020">
    <property type="entry name" value="UNCHARACTERIZED NUCLEAR HORMONE RECEPTOR-RELATED"/>
    <property type="match status" value="1"/>
</dbReference>
<protein>
    <submittedName>
        <fullName evidence="2">(pine wood nematode) hypothetical protein</fullName>
    </submittedName>
    <submittedName>
        <fullName evidence="6">CHK domain-containing protein</fullName>
    </submittedName>
</protein>
<evidence type="ECO:0000259" key="1">
    <source>
        <dbReference type="SMART" id="SM00587"/>
    </source>
</evidence>
<evidence type="ECO:0000313" key="4">
    <source>
        <dbReference type="Proteomes" id="UP000095284"/>
    </source>
</evidence>
<keyword evidence="5" id="KW-1185">Reference proteome</keyword>
<dbReference type="OrthoDB" id="5915577at2759"/>
<dbReference type="InterPro" id="IPR015897">
    <property type="entry name" value="CHK_kinase-like"/>
</dbReference>
<dbReference type="Pfam" id="PF07914">
    <property type="entry name" value="DUF1679"/>
    <property type="match status" value="1"/>
</dbReference>
<dbReference type="InterPro" id="IPR052961">
    <property type="entry name" value="Oxido-Kinase-like_Enzymes"/>
</dbReference>
<evidence type="ECO:0000313" key="6">
    <source>
        <dbReference type="WBParaSite" id="BXY_0458600.1"/>
    </source>
</evidence>
<sequence length="419" mass="48479">MTAIFDQRTVSQPPLSLRPYEVSKKLVGQLICGDRITVEWLIQTIRPNAPELEEMWSKSGVENIRYTRLGVGSSFNSDIYRTEIIFQNGDHFGLIVKIPQSNATVGDLVMENTTFKGHDKEVAFYKMFANQGLWAVPRYYFGREINQPETAILLIEDKGRNVISPSVFISTPVEQIFTVSRELARMQAFAIKIPGQPWRHEFPDYWHTWEAHTVLNAACEPQLRNYDPEISAMLDLLSPVNNREFARFAIEKRPAELNAISFANGDLWSGNLLFKLDPKTREMTNELVGIIDYQGAIAGNSFIDLVRYVVMCVDAEVRRRYRQVFIDYFYTELKKAYLEFDINEAIGFTRDQCDELYDLCVVEQAIICIMNIPFFGANADKVPEIEHEERMKVLHKRSKEMYVDAIQLMKQYGWDKFKA</sequence>
<dbReference type="EMBL" id="CAJFDI010000003">
    <property type="protein sequence ID" value="CAD5219699.1"/>
    <property type="molecule type" value="Genomic_DNA"/>
</dbReference>
<dbReference type="EMBL" id="CAJFCV020000003">
    <property type="protein sequence ID" value="CAG9105181.1"/>
    <property type="molecule type" value="Genomic_DNA"/>
</dbReference>
<organism evidence="4 6">
    <name type="scientific">Bursaphelenchus xylophilus</name>
    <name type="common">Pinewood nematode worm</name>
    <name type="synonym">Aphelenchoides xylophilus</name>
    <dbReference type="NCBI Taxonomy" id="6326"/>
    <lineage>
        <taxon>Eukaryota</taxon>
        <taxon>Metazoa</taxon>
        <taxon>Ecdysozoa</taxon>
        <taxon>Nematoda</taxon>
        <taxon>Chromadorea</taxon>
        <taxon>Rhabditida</taxon>
        <taxon>Tylenchina</taxon>
        <taxon>Tylenchomorpha</taxon>
        <taxon>Aphelenchoidea</taxon>
        <taxon>Aphelenchoididae</taxon>
        <taxon>Bursaphelenchus</taxon>
    </lineage>
</organism>
<feature type="domain" description="CHK kinase-like" evidence="1">
    <location>
        <begin position="153"/>
        <end position="339"/>
    </location>
</feature>
<reference evidence="6" key="1">
    <citation type="submission" date="2016-11" db="UniProtKB">
        <authorList>
            <consortium name="WormBaseParasite"/>
        </authorList>
    </citation>
    <scope>IDENTIFICATION</scope>
</reference>
<dbReference type="Proteomes" id="UP000095284">
    <property type="component" value="Unplaced"/>
</dbReference>
<dbReference type="Gene3D" id="3.90.1200.10">
    <property type="match status" value="1"/>
</dbReference>
<dbReference type="InterPro" id="IPR012877">
    <property type="entry name" value="Dhs-27"/>
</dbReference>
<dbReference type="AlphaFoldDB" id="A0A1I7RV25"/>
<gene>
    <name evidence="2" type="ORF">BXYJ_LOCUS5809</name>
</gene>
<dbReference type="InterPro" id="IPR011009">
    <property type="entry name" value="Kinase-like_dom_sf"/>
</dbReference>
<evidence type="ECO:0000313" key="3">
    <source>
        <dbReference type="EMBL" id="CAG9105181.1"/>
    </source>
</evidence>
<dbReference type="SUPFAM" id="SSF56112">
    <property type="entry name" value="Protein kinase-like (PK-like)"/>
    <property type="match status" value="1"/>
</dbReference>
<dbReference type="WBParaSite" id="BXY_0458600.1">
    <property type="protein sequence ID" value="BXY_0458600.1"/>
    <property type="gene ID" value="BXY_0458600"/>
</dbReference>
<proteinExistence type="predicted"/>
<dbReference type="Proteomes" id="UP000659654">
    <property type="component" value="Unassembled WGS sequence"/>
</dbReference>
<dbReference type="SMART" id="SM00587">
    <property type="entry name" value="CHK"/>
    <property type="match status" value="1"/>
</dbReference>
<evidence type="ECO:0000313" key="5">
    <source>
        <dbReference type="Proteomes" id="UP000659654"/>
    </source>
</evidence>
<dbReference type="PANTHER" id="PTHR23020:SF41">
    <property type="entry name" value="AMINOGLYCOSIDE PHOSPHOTRANSFERASE DOMAIN-CONTAINING PROTEIN"/>
    <property type="match status" value="1"/>
</dbReference>
<dbReference type="Proteomes" id="UP000582659">
    <property type="component" value="Unassembled WGS sequence"/>
</dbReference>
<reference evidence="3" key="2">
    <citation type="submission" date="2020-08" db="EMBL/GenBank/DDBJ databases">
        <authorList>
            <person name="Kikuchi T."/>
        </authorList>
    </citation>
    <scope>NUCLEOTIDE SEQUENCE</scope>
    <source>
        <strain evidence="2">Ka4C1</strain>
    </source>
</reference>
<name>A0A1I7RV25_BURXY</name>
<accession>A0A1I7RV25</accession>
<evidence type="ECO:0000313" key="2">
    <source>
        <dbReference type="EMBL" id="CAD5219699.1"/>
    </source>
</evidence>